<sequence length="389" mass="45252">MEKNKKIKKDKYRRAYKRILSLSFILVILMFGGLNIIKPVKTFSSEENRILAEKPKFSKDLLMDGRFTKKFEKYFSDQFVFRDFFIGVKSDTERLIGKKDINGVYIGDDGYLMEKFQKPSKEKMDEIIKSFDTFYGLEKDINKNIAIVPNAIEILKDKLPKNSTDESQKKYIDNLKNSLVDKFNFIDVYKELENHKDENIYYKTDHHWTTEGAYYGYRAIMEGLGCTPKNKEDFSINKVTNDFYGTLYSKGGFRHLDGDDINVYVPKGNTDVLVNYAEEDKKATTFYDLDALNGKDKYALFFGGNHSVVKINTPCENGKKLLIIKDSYANSLVPFLSQDFSSISMVDLRYYNGDIYEFIKENQVDNVLFLYNANTFFQDDSIKNLIPLE</sequence>
<keyword evidence="1" id="KW-0472">Membrane</keyword>
<dbReference type="OrthoDB" id="175771at2"/>
<protein>
    <submittedName>
        <fullName evidence="2">DHHW protein</fullName>
    </submittedName>
</protein>
<organism evidence="2 3">
    <name type="scientific">Clostridium frigidicarnis</name>
    <dbReference type="NCBI Taxonomy" id="84698"/>
    <lineage>
        <taxon>Bacteria</taxon>
        <taxon>Bacillati</taxon>
        <taxon>Bacillota</taxon>
        <taxon>Clostridia</taxon>
        <taxon>Eubacteriales</taxon>
        <taxon>Clostridiaceae</taxon>
        <taxon>Clostridium</taxon>
    </lineage>
</organism>
<evidence type="ECO:0000256" key="1">
    <source>
        <dbReference type="SAM" id="Phobius"/>
    </source>
</evidence>
<proteinExistence type="predicted"/>
<reference evidence="2 3" key="1">
    <citation type="submission" date="2016-10" db="EMBL/GenBank/DDBJ databases">
        <authorList>
            <person name="de Groot N.N."/>
        </authorList>
    </citation>
    <scope>NUCLEOTIDE SEQUENCE [LARGE SCALE GENOMIC DNA]</scope>
    <source>
        <strain evidence="2 3">DSM 12271</strain>
    </source>
</reference>
<evidence type="ECO:0000313" key="3">
    <source>
        <dbReference type="Proteomes" id="UP000198619"/>
    </source>
</evidence>
<feature type="transmembrane region" description="Helical" evidence="1">
    <location>
        <begin position="20"/>
        <end position="37"/>
    </location>
</feature>
<dbReference type="STRING" id="84698.SAMN04488528_1008100"/>
<keyword evidence="1" id="KW-1133">Transmembrane helix</keyword>
<dbReference type="EMBL" id="FOKI01000008">
    <property type="protein sequence ID" value="SFB00078.1"/>
    <property type="molecule type" value="Genomic_DNA"/>
</dbReference>
<gene>
    <name evidence="2" type="ORF">SAMN04488528_1008100</name>
</gene>
<keyword evidence="3" id="KW-1185">Reference proteome</keyword>
<name>A0A1I0XIN7_9CLOT</name>
<dbReference type="AlphaFoldDB" id="A0A1I0XIN7"/>
<dbReference type="RefSeq" id="WP_090040049.1">
    <property type="nucleotide sequence ID" value="NZ_FOKI01000008.1"/>
</dbReference>
<dbReference type="InterPro" id="IPR025945">
    <property type="entry name" value="DHHW"/>
</dbReference>
<evidence type="ECO:0000313" key="2">
    <source>
        <dbReference type="EMBL" id="SFB00078.1"/>
    </source>
</evidence>
<dbReference type="Proteomes" id="UP000198619">
    <property type="component" value="Unassembled WGS sequence"/>
</dbReference>
<keyword evidence="1" id="KW-0812">Transmembrane</keyword>
<dbReference type="Pfam" id="PF14286">
    <property type="entry name" value="DHHW"/>
    <property type="match status" value="1"/>
</dbReference>
<accession>A0A1I0XIN7</accession>